<dbReference type="Proteomes" id="UP000316621">
    <property type="component" value="Chromosome 11"/>
</dbReference>
<dbReference type="PANTHER" id="PTHR10758:SF2">
    <property type="entry name" value="26S PROTEASOME NON-ATPASE REGULATORY SUBUNIT 3"/>
    <property type="match status" value="1"/>
</dbReference>
<dbReference type="GO" id="GO:0042176">
    <property type="term" value="P:regulation of protein catabolic process"/>
    <property type="evidence" value="ECO:0007669"/>
    <property type="project" value="InterPro"/>
</dbReference>
<dbReference type="GO" id="GO:0008541">
    <property type="term" value="C:proteasome regulatory particle, lid subcomplex"/>
    <property type="evidence" value="ECO:0007669"/>
    <property type="project" value="TreeGrafter"/>
</dbReference>
<dbReference type="AlphaFoldDB" id="A0A4Y7L9L2"/>
<dbReference type="Gramene" id="RZC82163">
    <property type="protein sequence ID" value="RZC82163"/>
    <property type="gene ID" value="C5167_044952"/>
</dbReference>
<feature type="domain" description="PCI" evidence="3">
    <location>
        <begin position="1"/>
        <end position="180"/>
    </location>
</feature>
<reference evidence="4 5" key="1">
    <citation type="journal article" date="2018" name="Science">
        <title>The opium poppy genome and morphinan production.</title>
        <authorList>
            <person name="Guo L."/>
            <person name="Winzer T."/>
            <person name="Yang X."/>
            <person name="Li Y."/>
            <person name="Ning Z."/>
            <person name="He Z."/>
            <person name="Teodor R."/>
            <person name="Lu Y."/>
            <person name="Bowser T.A."/>
            <person name="Graham I.A."/>
            <person name="Ye K."/>
        </authorList>
    </citation>
    <scope>NUCLEOTIDE SEQUENCE [LARGE SCALE GENOMIC DNA]</scope>
    <source>
        <strain evidence="5">cv. HN1</strain>
        <tissue evidence="4">Leaves</tissue>
    </source>
</reference>
<evidence type="ECO:0000313" key="4">
    <source>
        <dbReference type="EMBL" id="RZC82163.1"/>
    </source>
</evidence>
<dbReference type="Pfam" id="PF08375">
    <property type="entry name" value="Rpn3_C"/>
    <property type="match status" value="1"/>
</dbReference>
<dbReference type="GO" id="GO:0030234">
    <property type="term" value="F:enzyme regulator activity"/>
    <property type="evidence" value="ECO:0007669"/>
    <property type="project" value="InterPro"/>
</dbReference>
<dbReference type="InterPro" id="IPR050756">
    <property type="entry name" value="CSN3"/>
</dbReference>
<feature type="compositionally biased region" description="Basic and acidic residues" evidence="2">
    <location>
        <begin position="210"/>
        <end position="221"/>
    </location>
</feature>
<evidence type="ECO:0000256" key="1">
    <source>
        <dbReference type="ARBA" id="ARBA00007912"/>
    </source>
</evidence>
<gene>
    <name evidence="4" type="ORF">C5167_044952</name>
</gene>
<dbReference type="EMBL" id="CM010725">
    <property type="protein sequence ID" value="RZC82163.1"/>
    <property type="molecule type" value="Genomic_DNA"/>
</dbReference>
<dbReference type="SMART" id="SM00088">
    <property type="entry name" value="PINT"/>
    <property type="match status" value="1"/>
</dbReference>
<dbReference type="Pfam" id="PF01399">
    <property type="entry name" value="PCI"/>
    <property type="match status" value="1"/>
</dbReference>
<accession>A0A4Y7L9L2</accession>
<dbReference type="InterPro" id="IPR036390">
    <property type="entry name" value="WH_DNA-bd_sf"/>
</dbReference>
<organism evidence="4 5">
    <name type="scientific">Papaver somniferum</name>
    <name type="common">Opium poppy</name>
    <dbReference type="NCBI Taxonomy" id="3469"/>
    <lineage>
        <taxon>Eukaryota</taxon>
        <taxon>Viridiplantae</taxon>
        <taxon>Streptophyta</taxon>
        <taxon>Embryophyta</taxon>
        <taxon>Tracheophyta</taxon>
        <taxon>Spermatophyta</taxon>
        <taxon>Magnoliopsida</taxon>
        <taxon>Ranunculales</taxon>
        <taxon>Papaveraceae</taxon>
        <taxon>Papaveroideae</taxon>
        <taxon>Papaver</taxon>
    </lineage>
</organism>
<dbReference type="Gene3D" id="1.25.40.570">
    <property type="match status" value="1"/>
</dbReference>
<dbReference type="InterPro" id="IPR000717">
    <property type="entry name" value="PCI_dom"/>
</dbReference>
<evidence type="ECO:0000256" key="2">
    <source>
        <dbReference type="SAM" id="MobiDB-lite"/>
    </source>
</evidence>
<sequence>MTKGSLGNLLTVQLEYTDAKQSLLQAAQKAPVGALGFEAEGSHEMTVQYPQSSRPCIINIIVIAARRTGCLRGQAVANLFAVRTGDSELFRNVADKFASTFSLDRIPNLILRLQHNVIRTELRNISISYSHISLVDVAHKLRLNSPNPVADAVANTIQDGAIDATLDHANGWMVSKETRDIYFTNEPQAAFNSRNAFCLNMHALRFPQNSHKENGSAENRRRTNRSSRRSLQSILPRRMKMSFNSHLLLSSCYLDNTLPCVCKTGLHRFDK</sequence>
<dbReference type="STRING" id="3469.A0A4Y7L9L2"/>
<comment type="similarity">
    <text evidence="1">Belongs to the proteasome subunit S3 family.</text>
</comment>
<keyword evidence="5" id="KW-1185">Reference proteome</keyword>
<evidence type="ECO:0000313" key="5">
    <source>
        <dbReference type="Proteomes" id="UP000316621"/>
    </source>
</evidence>
<name>A0A4Y7L9L2_PAPSO</name>
<feature type="region of interest" description="Disordered" evidence="2">
    <location>
        <begin position="209"/>
        <end position="235"/>
    </location>
</feature>
<dbReference type="InterPro" id="IPR013586">
    <property type="entry name" value="PSMD3_C"/>
</dbReference>
<dbReference type="SUPFAM" id="SSF46785">
    <property type="entry name" value="Winged helix' DNA-binding domain"/>
    <property type="match status" value="1"/>
</dbReference>
<dbReference type="PROSITE" id="PS50250">
    <property type="entry name" value="PCI"/>
    <property type="match status" value="1"/>
</dbReference>
<evidence type="ECO:0000259" key="3">
    <source>
        <dbReference type="PROSITE" id="PS50250"/>
    </source>
</evidence>
<proteinExistence type="inferred from homology"/>
<dbReference type="PANTHER" id="PTHR10758">
    <property type="entry name" value="26S PROTEASOME NON-ATPASE REGULATORY SUBUNIT 3/COP9 SIGNALOSOME COMPLEX SUBUNIT 3"/>
    <property type="match status" value="1"/>
</dbReference>
<protein>
    <recommendedName>
        <fullName evidence="3">PCI domain-containing protein</fullName>
    </recommendedName>
</protein>
<dbReference type="GO" id="GO:0006511">
    <property type="term" value="P:ubiquitin-dependent protein catabolic process"/>
    <property type="evidence" value="ECO:0007669"/>
    <property type="project" value="TreeGrafter"/>
</dbReference>